<dbReference type="EC" id="3.6.4.12" evidence="12"/>
<dbReference type="SMART" id="SM00350">
    <property type="entry name" value="MCM"/>
    <property type="match status" value="1"/>
</dbReference>
<proteinExistence type="inferred from homology"/>
<keyword evidence="16" id="KW-1185">Reference proteome</keyword>
<keyword evidence="4 12" id="KW-0378">Hydrolase</keyword>
<dbReference type="OMA" id="AQHVTYV"/>
<dbReference type="FunFam" id="2.20.28.10:FF:000004">
    <property type="entry name" value="DNA replication licensing factor MCM7"/>
    <property type="match status" value="1"/>
</dbReference>
<dbReference type="Gene3D" id="2.20.28.10">
    <property type="match status" value="1"/>
</dbReference>
<keyword evidence="7 11" id="KW-0238">DNA-binding</keyword>
<dbReference type="InterPro" id="IPR003593">
    <property type="entry name" value="AAA+_ATPase"/>
</dbReference>
<name>A0A0L0DFI4_THETB</name>
<evidence type="ECO:0000256" key="6">
    <source>
        <dbReference type="ARBA" id="ARBA00022840"/>
    </source>
</evidence>
<evidence type="ECO:0000256" key="5">
    <source>
        <dbReference type="ARBA" id="ARBA00022806"/>
    </source>
</evidence>
<dbReference type="InterPro" id="IPR008050">
    <property type="entry name" value="MCM7"/>
</dbReference>
<accession>A0A0L0DFI4</accession>
<organism evidence="15 16">
    <name type="scientific">Thecamonas trahens ATCC 50062</name>
    <dbReference type="NCBI Taxonomy" id="461836"/>
    <lineage>
        <taxon>Eukaryota</taxon>
        <taxon>Apusozoa</taxon>
        <taxon>Apusomonadida</taxon>
        <taxon>Apusomonadidae</taxon>
        <taxon>Thecamonas</taxon>
    </lineage>
</organism>
<dbReference type="InterPro" id="IPR001208">
    <property type="entry name" value="MCM_dom"/>
</dbReference>
<dbReference type="OrthoDB" id="3207464at2759"/>
<dbReference type="Pfam" id="PF00493">
    <property type="entry name" value="MCM"/>
    <property type="match status" value="1"/>
</dbReference>
<dbReference type="Pfam" id="PF17855">
    <property type="entry name" value="MCM_lid"/>
    <property type="match status" value="1"/>
</dbReference>
<dbReference type="Gene3D" id="3.40.50.300">
    <property type="entry name" value="P-loop containing nucleotide triphosphate hydrolases"/>
    <property type="match status" value="1"/>
</dbReference>
<evidence type="ECO:0000256" key="3">
    <source>
        <dbReference type="ARBA" id="ARBA00022741"/>
    </source>
</evidence>
<dbReference type="InterPro" id="IPR041562">
    <property type="entry name" value="MCM_lid"/>
</dbReference>
<gene>
    <name evidence="12" type="primary">MCM7</name>
    <name evidence="15" type="ORF">AMSG_06973</name>
</gene>
<evidence type="ECO:0000259" key="14">
    <source>
        <dbReference type="PROSITE" id="PS50051"/>
    </source>
</evidence>
<dbReference type="InterPro" id="IPR018525">
    <property type="entry name" value="MCM_CS"/>
</dbReference>
<dbReference type="GeneID" id="25566019"/>
<feature type="region of interest" description="Disordered" evidence="13">
    <location>
        <begin position="114"/>
        <end position="145"/>
    </location>
</feature>
<comment type="subcellular location">
    <subcellularLocation>
        <location evidence="1 12">Nucleus</location>
    </subcellularLocation>
</comment>
<dbReference type="GO" id="GO:0006270">
    <property type="term" value="P:DNA replication initiation"/>
    <property type="evidence" value="ECO:0007669"/>
    <property type="project" value="InterPro"/>
</dbReference>
<dbReference type="EMBL" id="GL349464">
    <property type="protein sequence ID" value="KNC51000.1"/>
    <property type="molecule type" value="Genomic_DNA"/>
</dbReference>
<keyword evidence="9 12" id="KW-0131">Cell cycle</keyword>
<evidence type="ECO:0000256" key="13">
    <source>
        <dbReference type="SAM" id="MobiDB-lite"/>
    </source>
</evidence>
<keyword evidence="8 12" id="KW-0539">Nucleus</keyword>
<dbReference type="GO" id="GO:0006271">
    <property type="term" value="P:DNA strand elongation involved in DNA replication"/>
    <property type="evidence" value="ECO:0007669"/>
    <property type="project" value="TreeGrafter"/>
</dbReference>
<dbReference type="PANTHER" id="PTHR11630:SF26">
    <property type="entry name" value="DNA REPLICATION LICENSING FACTOR MCM7"/>
    <property type="match status" value="1"/>
</dbReference>
<keyword evidence="5 12" id="KW-0347">Helicase</keyword>
<dbReference type="Gene3D" id="2.40.50.140">
    <property type="entry name" value="Nucleic acid-binding proteins"/>
    <property type="match status" value="1"/>
</dbReference>
<evidence type="ECO:0000256" key="8">
    <source>
        <dbReference type="ARBA" id="ARBA00023242"/>
    </source>
</evidence>
<dbReference type="STRING" id="461836.A0A0L0DFI4"/>
<comment type="similarity">
    <text evidence="11">Belongs to the MCM family.</text>
</comment>
<dbReference type="PRINTS" id="PR01663">
    <property type="entry name" value="MCMPROTEIN7"/>
</dbReference>
<feature type="domain" description="MCM C-terminal AAA(+) ATPase" evidence="14">
    <location>
        <begin position="340"/>
        <end position="546"/>
    </location>
</feature>
<keyword evidence="2 12" id="KW-0235">DNA replication</keyword>
<dbReference type="RefSeq" id="XP_013756469.1">
    <property type="nucleotide sequence ID" value="XM_013901015.1"/>
</dbReference>
<dbReference type="InterPro" id="IPR012340">
    <property type="entry name" value="NA-bd_OB-fold"/>
</dbReference>
<dbReference type="InterPro" id="IPR033762">
    <property type="entry name" value="MCM_OB"/>
</dbReference>
<dbReference type="Pfam" id="PF24901">
    <property type="entry name" value="WHD_MCM7"/>
    <property type="match status" value="1"/>
</dbReference>
<dbReference type="GO" id="GO:0003697">
    <property type="term" value="F:single-stranded DNA binding"/>
    <property type="evidence" value="ECO:0007669"/>
    <property type="project" value="TreeGrafter"/>
</dbReference>
<dbReference type="PRINTS" id="PR01657">
    <property type="entry name" value="MCMFAMILY"/>
</dbReference>
<dbReference type="Proteomes" id="UP000054408">
    <property type="component" value="Unassembled WGS sequence"/>
</dbReference>
<dbReference type="Gene3D" id="3.30.1640.10">
    <property type="entry name" value="mini-chromosome maintenance (MCM) complex, chain A, domain 1"/>
    <property type="match status" value="1"/>
</dbReference>
<dbReference type="InterPro" id="IPR031327">
    <property type="entry name" value="MCM"/>
</dbReference>
<dbReference type="PROSITE" id="PS00847">
    <property type="entry name" value="MCM_1"/>
    <property type="match status" value="1"/>
</dbReference>
<evidence type="ECO:0000256" key="1">
    <source>
        <dbReference type="ARBA" id="ARBA00004123"/>
    </source>
</evidence>
<evidence type="ECO:0000256" key="4">
    <source>
        <dbReference type="ARBA" id="ARBA00022801"/>
    </source>
</evidence>
<protein>
    <recommendedName>
        <fullName evidence="12">DNA replication licensing factor MCM7</fullName>
        <ecNumber evidence="12">3.6.4.12</ecNumber>
    </recommendedName>
</protein>
<evidence type="ECO:0000256" key="7">
    <source>
        <dbReference type="ARBA" id="ARBA00023125"/>
    </source>
</evidence>
<dbReference type="GO" id="GO:0000727">
    <property type="term" value="P:double-strand break repair via break-induced replication"/>
    <property type="evidence" value="ECO:0007669"/>
    <property type="project" value="TreeGrafter"/>
</dbReference>
<dbReference type="InterPro" id="IPR027925">
    <property type="entry name" value="MCM_N"/>
</dbReference>
<dbReference type="SUPFAM" id="SSF50249">
    <property type="entry name" value="Nucleic acid-binding proteins"/>
    <property type="match status" value="1"/>
</dbReference>
<dbReference type="GO" id="GO:0017116">
    <property type="term" value="F:single-stranded DNA helicase activity"/>
    <property type="evidence" value="ECO:0007669"/>
    <property type="project" value="TreeGrafter"/>
</dbReference>
<evidence type="ECO:0000256" key="2">
    <source>
        <dbReference type="ARBA" id="ARBA00022705"/>
    </source>
</evidence>
<comment type="catalytic activity">
    <reaction evidence="10">
        <text>ATP + H2O = ADP + phosphate + H(+)</text>
        <dbReference type="Rhea" id="RHEA:13065"/>
        <dbReference type="ChEBI" id="CHEBI:15377"/>
        <dbReference type="ChEBI" id="CHEBI:15378"/>
        <dbReference type="ChEBI" id="CHEBI:30616"/>
        <dbReference type="ChEBI" id="CHEBI:43474"/>
        <dbReference type="ChEBI" id="CHEBI:456216"/>
        <dbReference type="EC" id="3.6.4.12"/>
    </reaction>
    <physiologicalReaction direction="left-to-right" evidence="10">
        <dbReference type="Rhea" id="RHEA:13066"/>
    </physiologicalReaction>
</comment>
<evidence type="ECO:0000256" key="10">
    <source>
        <dbReference type="ARBA" id="ARBA00048432"/>
    </source>
</evidence>
<dbReference type="AlphaFoldDB" id="A0A0L0DFI4"/>
<dbReference type="Pfam" id="PF14551">
    <property type="entry name" value="MCM_N"/>
    <property type="match status" value="1"/>
</dbReference>
<dbReference type="InterPro" id="IPR027417">
    <property type="entry name" value="P-loop_NTPase"/>
</dbReference>
<dbReference type="GO" id="GO:0005524">
    <property type="term" value="F:ATP binding"/>
    <property type="evidence" value="ECO:0007669"/>
    <property type="project" value="UniProtKB-KW"/>
</dbReference>
<dbReference type="eggNOG" id="KOG0482">
    <property type="taxonomic scope" value="Eukaryota"/>
</dbReference>
<sequence length="732" mass="79302">MASSRRDYVSDKATVKDFVLNFRPATAQPSDPPHYMAVLQAVANRETREVNVSLEDLMEFTGGNTGLADAVAHNTARYLTLFQEAIDEVLPEPTANVEDADIVDVLMHQRRERANAAGGSAAGGAGGGAGGAGGDDGAGPSVPEFPPAMRRRYELRFIPPSKKEVMGIREAGAEQIGSLITLSGVVTRITEVKPLIQVATYTCDVCGFEIYQEVTGRTFMPVAQCPSERCRANNTRGKLYMQTRGSKFVKFQEMRLQELSSQVPVGHVPRSITIHLKGSLTRVATAGDTVEVTGIFLPISYTGFRQIRAGLVADTFSYAETAKDAVSDDAVATLAADSAVYSKLAKSIAPEIFGMEDVKKALLLLLVGGVSRNVRNSMKIRGELNVCLMGDPGVAKSQLLKYISRLTPRGVYTTGKGSSGVGLTAAVIRDKTTGEVSLEGGALVLADMGVCCIDEFDKMDESDRTAIHEVMEQQTISIAKAGIITTLNARTSILAAANPVMGRYNRRLSPTENINLPAALLSRFDLVFLLLDTPDVDKDQLLAQHICYVHREAKAPPLDFEPYDPALIRAYVARARECNPVVPDDLASYVVSTYVGMRENEARRKELHGHTSARTLLGVLRLAQALARLRFADVVTKPDVDEAVRLMHMSKASLTSDSSSSSGLDPKSAIYTIIRDEDARRGHSQTLRYDDILPLVIAKGYTAALLDDVMDEYADIGVWTISSDRSTITFVS</sequence>
<evidence type="ECO:0000313" key="15">
    <source>
        <dbReference type="EMBL" id="KNC51000.1"/>
    </source>
</evidence>
<evidence type="ECO:0000256" key="11">
    <source>
        <dbReference type="RuleBase" id="RU004070"/>
    </source>
</evidence>
<feature type="compositionally biased region" description="Gly residues" evidence="13">
    <location>
        <begin position="120"/>
        <end position="137"/>
    </location>
</feature>
<dbReference type="PANTHER" id="PTHR11630">
    <property type="entry name" value="DNA REPLICATION LICENSING FACTOR MCM FAMILY MEMBER"/>
    <property type="match status" value="1"/>
</dbReference>
<keyword evidence="6 11" id="KW-0067">ATP-binding</keyword>
<evidence type="ECO:0000256" key="12">
    <source>
        <dbReference type="RuleBase" id="RU365012"/>
    </source>
</evidence>
<dbReference type="FunFam" id="3.40.50.300:FF:000288">
    <property type="entry name" value="DNA replication licensing factor MCM7"/>
    <property type="match status" value="1"/>
</dbReference>
<comment type="function">
    <text evidence="12">Acts as component of the MCM2-7 complex (MCM complex) which is the replicative helicase essential for 'once per cell cycle' DNA replication initiation and elongation in eukaryotic cells. The active ATPase sites in the MCM2-7 ring are formed through the interaction surfaces of two neighboring subunits such that a critical structure of a conserved arginine finger motif is provided in trans relative to the ATP-binding site of the Walker A box of the adjacent subunit. The six ATPase active sites, however, are likely to contribute differentially to the complex helicase activity.</text>
</comment>
<dbReference type="GO" id="GO:0016887">
    <property type="term" value="F:ATP hydrolysis activity"/>
    <property type="evidence" value="ECO:0007669"/>
    <property type="project" value="RHEA"/>
</dbReference>
<dbReference type="PROSITE" id="PS50051">
    <property type="entry name" value="MCM_2"/>
    <property type="match status" value="1"/>
</dbReference>
<keyword evidence="3 11" id="KW-0547">Nucleotide-binding</keyword>
<dbReference type="SUPFAM" id="SSF52540">
    <property type="entry name" value="P-loop containing nucleoside triphosphate hydrolases"/>
    <property type="match status" value="1"/>
</dbReference>
<reference evidence="15 16" key="1">
    <citation type="submission" date="2010-05" db="EMBL/GenBank/DDBJ databases">
        <title>The Genome Sequence of Thecamonas trahens ATCC 50062.</title>
        <authorList>
            <consortium name="The Broad Institute Genome Sequencing Platform"/>
            <person name="Russ C."/>
            <person name="Cuomo C."/>
            <person name="Shea T."/>
            <person name="Young S.K."/>
            <person name="Zeng Q."/>
            <person name="Koehrsen M."/>
            <person name="Haas B."/>
            <person name="Borodovsky M."/>
            <person name="Guigo R."/>
            <person name="Alvarado L."/>
            <person name="Berlin A."/>
            <person name="Bochicchio J."/>
            <person name="Borenstein D."/>
            <person name="Chapman S."/>
            <person name="Chen Z."/>
            <person name="Freedman E."/>
            <person name="Gellesch M."/>
            <person name="Goldberg J."/>
            <person name="Griggs A."/>
            <person name="Gujja S."/>
            <person name="Heilman E."/>
            <person name="Heiman D."/>
            <person name="Hepburn T."/>
            <person name="Howarth C."/>
            <person name="Jen D."/>
            <person name="Larson L."/>
            <person name="Mehta T."/>
            <person name="Park D."/>
            <person name="Pearson M."/>
            <person name="Roberts A."/>
            <person name="Saif S."/>
            <person name="Shenoy N."/>
            <person name="Sisk P."/>
            <person name="Stolte C."/>
            <person name="Sykes S."/>
            <person name="Thomson T."/>
            <person name="Walk T."/>
            <person name="White J."/>
            <person name="Yandava C."/>
            <person name="Burger G."/>
            <person name="Gray M.W."/>
            <person name="Holland P.W.H."/>
            <person name="King N."/>
            <person name="Lang F.B.F."/>
            <person name="Roger A.J."/>
            <person name="Ruiz-Trillo I."/>
            <person name="Lander E."/>
            <person name="Nusbaum C."/>
        </authorList>
    </citation>
    <scope>NUCLEOTIDE SEQUENCE [LARGE SCALE GENOMIC DNA]</scope>
    <source>
        <strain evidence="15 16">ATCC 50062</strain>
    </source>
</reference>
<dbReference type="Pfam" id="PF17207">
    <property type="entry name" value="MCM_OB"/>
    <property type="match status" value="1"/>
</dbReference>
<evidence type="ECO:0000256" key="9">
    <source>
        <dbReference type="ARBA" id="ARBA00023306"/>
    </source>
</evidence>
<dbReference type="GO" id="GO:0042555">
    <property type="term" value="C:MCM complex"/>
    <property type="evidence" value="ECO:0007669"/>
    <property type="project" value="InterPro"/>
</dbReference>
<dbReference type="GO" id="GO:0005634">
    <property type="term" value="C:nucleus"/>
    <property type="evidence" value="ECO:0007669"/>
    <property type="project" value="UniProtKB-SubCell"/>
</dbReference>
<evidence type="ECO:0000313" key="16">
    <source>
        <dbReference type="Proteomes" id="UP000054408"/>
    </source>
</evidence>
<dbReference type="SMART" id="SM00382">
    <property type="entry name" value="AAA"/>
    <property type="match status" value="1"/>
</dbReference>